<dbReference type="AlphaFoldDB" id="A0A3S3PN06"/>
<dbReference type="Gene3D" id="2.110.10.10">
    <property type="entry name" value="Hemopexin-like domain"/>
    <property type="match status" value="1"/>
</dbReference>
<gene>
    <name evidence="2" type="ORF">B4U79_16381</name>
</gene>
<dbReference type="EMBL" id="NCKU01005271">
    <property type="protein sequence ID" value="RWS04787.1"/>
    <property type="molecule type" value="Genomic_DNA"/>
</dbReference>
<keyword evidence="3" id="KW-1185">Reference proteome</keyword>
<reference evidence="2 3" key="1">
    <citation type="journal article" date="2018" name="Gigascience">
        <title>Genomes of trombidid mites reveal novel predicted allergens and laterally-transferred genes associated with secondary metabolism.</title>
        <authorList>
            <person name="Dong X."/>
            <person name="Chaisiri K."/>
            <person name="Xia D."/>
            <person name="Armstrong S.D."/>
            <person name="Fang Y."/>
            <person name="Donnelly M.J."/>
            <person name="Kadowaki T."/>
            <person name="McGarry J.W."/>
            <person name="Darby A.C."/>
            <person name="Makepeace B.L."/>
        </authorList>
    </citation>
    <scope>NUCLEOTIDE SEQUENCE [LARGE SCALE GENOMIC DNA]</scope>
    <source>
        <strain evidence="2">UoL-WK</strain>
    </source>
</reference>
<protein>
    <submittedName>
        <fullName evidence="2">Uncharacterized protein</fullName>
    </submittedName>
</protein>
<feature type="non-terminal residue" evidence="2">
    <location>
        <position position="1"/>
    </location>
</feature>
<organism evidence="2 3">
    <name type="scientific">Dinothrombium tinctorium</name>
    <dbReference type="NCBI Taxonomy" id="1965070"/>
    <lineage>
        <taxon>Eukaryota</taxon>
        <taxon>Metazoa</taxon>
        <taxon>Ecdysozoa</taxon>
        <taxon>Arthropoda</taxon>
        <taxon>Chelicerata</taxon>
        <taxon>Arachnida</taxon>
        <taxon>Acari</taxon>
        <taxon>Acariformes</taxon>
        <taxon>Trombidiformes</taxon>
        <taxon>Prostigmata</taxon>
        <taxon>Anystina</taxon>
        <taxon>Parasitengona</taxon>
        <taxon>Trombidioidea</taxon>
        <taxon>Trombidiidae</taxon>
        <taxon>Dinothrombium</taxon>
    </lineage>
</organism>
<proteinExistence type="predicted"/>
<sequence length="233" mass="26554">TRCGCAPDAVVKTKYDTKAFIFNNEHFWLYDIFEDSDSVKRSGSYIVDVWPGLQPNFDFGFSAFKNMFFVKGENFWVFNENHRKLSDGNTSSWLNYESNSNAALVSYENHTHAFLEIFTEKNTVQNCLIDRNYSMFCYDTRELTDEEASLAPLQAATTLKSGIQLIFGLKEHCIILPGAPCLRLCNPKIFDCQISDLSLLVIMVIAFLMSFGCLFCVIFYYNLASSNLTAQTL</sequence>
<dbReference type="Proteomes" id="UP000285301">
    <property type="component" value="Unassembled WGS sequence"/>
</dbReference>
<keyword evidence="1" id="KW-0472">Membrane</keyword>
<evidence type="ECO:0000313" key="3">
    <source>
        <dbReference type="Proteomes" id="UP000285301"/>
    </source>
</evidence>
<dbReference type="OrthoDB" id="10565902at2759"/>
<name>A0A3S3PN06_9ACAR</name>
<dbReference type="SUPFAM" id="SSF50923">
    <property type="entry name" value="Hemopexin-like domain"/>
    <property type="match status" value="1"/>
</dbReference>
<keyword evidence="1" id="KW-1133">Transmembrane helix</keyword>
<dbReference type="InterPro" id="IPR036375">
    <property type="entry name" value="Hemopexin-like_dom_sf"/>
</dbReference>
<feature type="transmembrane region" description="Helical" evidence="1">
    <location>
        <begin position="197"/>
        <end position="221"/>
    </location>
</feature>
<evidence type="ECO:0000313" key="2">
    <source>
        <dbReference type="EMBL" id="RWS04787.1"/>
    </source>
</evidence>
<evidence type="ECO:0000256" key="1">
    <source>
        <dbReference type="SAM" id="Phobius"/>
    </source>
</evidence>
<keyword evidence="1" id="KW-0812">Transmembrane</keyword>
<comment type="caution">
    <text evidence="2">The sequence shown here is derived from an EMBL/GenBank/DDBJ whole genome shotgun (WGS) entry which is preliminary data.</text>
</comment>
<accession>A0A3S3PN06</accession>